<keyword evidence="1" id="KW-0812">Transmembrane</keyword>
<keyword evidence="1" id="KW-0472">Membrane</keyword>
<dbReference type="AlphaFoldDB" id="A0A1Y2BT20"/>
<gene>
    <name evidence="2" type="ORF">BCR33DRAFT_721108</name>
</gene>
<accession>A0A1Y2BT20</accession>
<evidence type="ECO:0000256" key="1">
    <source>
        <dbReference type="SAM" id="Phobius"/>
    </source>
</evidence>
<proteinExistence type="predicted"/>
<organism evidence="2 3">
    <name type="scientific">Rhizoclosmatium globosum</name>
    <dbReference type="NCBI Taxonomy" id="329046"/>
    <lineage>
        <taxon>Eukaryota</taxon>
        <taxon>Fungi</taxon>
        <taxon>Fungi incertae sedis</taxon>
        <taxon>Chytridiomycota</taxon>
        <taxon>Chytridiomycota incertae sedis</taxon>
        <taxon>Chytridiomycetes</taxon>
        <taxon>Chytridiales</taxon>
        <taxon>Chytriomycetaceae</taxon>
        <taxon>Rhizoclosmatium</taxon>
    </lineage>
</organism>
<comment type="caution">
    <text evidence="2">The sequence shown here is derived from an EMBL/GenBank/DDBJ whole genome shotgun (WGS) entry which is preliminary data.</text>
</comment>
<protein>
    <submittedName>
        <fullName evidence="2">Uncharacterized protein</fullName>
    </submittedName>
</protein>
<reference evidence="2 3" key="1">
    <citation type="submission" date="2016-07" db="EMBL/GenBank/DDBJ databases">
        <title>Pervasive Adenine N6-methylation of Active Genes in Fungi.</title>
        <authorList>
            <consortium name="DOE Joint Genome Institute"/>
            <person name="Mondo S.J."/>
            <person name="Dannebaum R.O."/>
            <person name="Kuo R.C."/>
            <person name="Labutti K."/>
            <person name="Haridas S."/>
            <person name="Kuo A."/>
            <person name="Salamov A."/>
            <person name="Ahrendt S.R."/>
            <person name="Lipzen A."/>
            <person name="Sullivan W."/>
            <person name="Andreopoulos W.B."/>
            <person name="Clum A."/>
            <person name="Lindquist E."/>
            <person name="Daum C."/>
            <person name="Ramamoorthy G.K."/>
            <person name="Gryganskyi A."/>
            <person name="Culley D."/>
            <person name="Magnuson J.K."/>
            <person name="James T.Y."/>
            <person name="O'Malley M.A."/>
            <person name="Stajich J.E."/>
            <person name="Spatafora J.W."/>
            <person name="Visel A."/>
            <person name="Grigoriev I.V."/>
        </authorList>
    </citation>
    <scope>NUCLEOTIDE SEQUENCE [LARGE SCALE GENOMIC DNA]</scope>
    <source>
        <strain evidence="2 3">JEL800</strain>
    </source>
</reference>
<dbReference type="Proteomes" id="UP000193642">
    <property type="component" value="Unassembled WGS sequence"/>
</dbReference>
<keyword evidence="1" id="KW-1133">Transmembrane helix</keyword>
<keyword evidence="3" id="KW-1185">Reference proteome</keyword>
<evidence type="ECO:0000313" key="2">
    <source>
        <dbReference type="EMBL" id="ORY37908.1"/>
    </source>
</evidence>
<feature type="transmembrane region" description="Helical" evidence="1">
    <location>
        <begin position="7"/>
        <end position="27"/>
    </location>
</feature>
<evidence type="ECO:0000313" key="3">
    <source>
        <dbReference type="Proteomes" id="UP000193642"/>
    </source>
</evidence>
<sequence length="118" mass="13565">MKAVKTPIFMFCFLIIGLMFWPIAIWLKNCCCPWFIGCCQLDNDSNIECCCLRASLQYLQMNPLDSVTTVVVYHLVEFFPFISFIVYFGVSFYQVVLILHSQNIFPQCSARNSPPSQG</sequence>
<dbReference type="EMBL" id="MCGO01000047">
    <property type="protein sequence ID" value="ORY37908.1"/>
    <property type="molecule type" value="Genomic_DNA"/>
</dbReference>
<feature type="transmembrane region" description="Helical" evidence="1">
    <location>
        <begin position="78"/>
        <end position="99"/>
    </location>
</feature>
<name>A0A1Y2BT20_9FUNG</name>